<dbReference type="AlphaFoldDB" id="A0A220MKR9"/>
<name>A0A220MKR9_9BACL</name>
<accession>A0A220MKR9</accession>
<evidence type="ECO:0000313" key="2">
    <source>
        <dbReference type="Proteomes" id="UP000197781"/>
    </source>
</evidence>
<gene>
    <name evidence="1" type="ORF">BP422_19290</name>
</gene>
<organism evidence="1 2">
    <name type="scientific">Brevibacillus formosus</name>
    <dbReference type="NCBI Taxonomy" id="54913"/>
    <lineage>
        <taxon>Bacteria</taxon>
        <taxon>Bacillati</taxon>
        <taxon>Bacillota</taxon>
        <taxon>Bacilli</taxon>
        <taxon>Bacillales</taxon>
        <taxon>Paenibacillaceae</taxon>
        <taxon>Brevibacillus</taxon>
    </lineage>
</organism>
<reference evidence="1 2" key="1">
    <citation type="submission" date="2016-11" db="EMBL/GenBank/DDBJ databases">
        <authorList>
            <person name="Jaros S."/>
            <person name="Januszkiewicz K."/>
            <person name="Wedrychowicz H."/>
        </authorList>
    </citation>
    <scope>NUCLEOTIDE SEQUENCE [LARGE SCALE GENOMIC DNA]</scope>
    <source>
        <strain evidence="1 2">NF2</strain>
    </source>
</reference>
<dbReference type="KEGG" id="bfm:BP422_19290"/>
<protein>
    <submittedName>
        <fullName evidence="1">Uncharacterized protein</fullName>
    </submittedName>
</protein>
<dbReference type="EMBL" id="CP018145">
    <property type="protein sequence ID" value="ASJ55502.1"/>
    <property type="molecule type" value="Genomic_DNA"/>
</dbReference>
<proteinExistence type="predicted"/>
<sequence length="105" mass="12046">MNPRKRTIAELHQELPALVDKKMGILIQDLADDAEPHSPAPLERQLAKWEITEDEEHLRLYFNPCQFVAIPIQNGPVVFSQEDNCIRIVARDNRGQLAYHISFGN</sequence>
<dbReference type="RefSeq" id="WP_088909169.1">
    <property type="nucleotide sequence ID" value="NZ_CP018145.1"/>
</dbReference>
<evidence type="ECO:0000313" key="1">
    <source>
        <dbReference type="EMBL" id="ASJ55502.1"/>
    </source>
</evidence>
<dbReference type="Proteomes" id="UP000197781">
    <property type="component" value="Chromosome"/>
</dbReference>